<dbReference type="EMBL" id="CM010719">
    <property type="protein sequence ID" value="RZC63673.1"/>
    <property type="molecule type" value="Genomic_DNA"/>
</dbReference>
<dbReference type="InterPro" id="IPR021102">
    <property type="entry name" value="PNGase_A"/>
</dbReference>
<dbReference type="PANTHER" id="PTHR31104">
    <property type="entry name" value="PEPTIDE-N4-(N-ACETYL-BETA-GLUCOSAMINYL)ASPARAGINE AMIDASE A PROTEIN"/>
    <property type="match status" value="1"/>
</dbReference>
<reference evidence="4 5" key="1">
    <citation type="journal article" date="2018" name="Science">
        <title>The opium poppy genome and morphinan production.</title>
        <authorList>
            <person name="Guo L."/>
            <person name="Winzer T."/>
            <person name="Yang X."/>
            <person name="Li Y."/>
            <person name="Ning Z."/>
            <person name="He Z."/>
            <person name="Teodor R."/>
            <person name="Lu Y."/>
            <person name="Bowser T.A."/>
            <person name="Graham I.A."/>
            <person name="Ye K."/>
        </authorList>
    </citation>
    <scope>NUCLEOTIDE SEQUENCE [LARGE SCALE GENOMIC DNA]</scope>
    <source>
        <strain evidence="5">cv. HN1</strain>
        <tissue evidence="4">Leaves</tissue>
    </source>
</reference>
<dbReference type="Pfam" id="PF12222">
    <property type="entry name" value="PNGaseA"/>
    <property type="match status" value="1"/>
</dbReference>
<feature type="domain" description="Peptide N-acetyl-beta-D-glucosaminyl asparaginase amidase A N-terminal" evidence="3">
    <location>
        <begin position="61"/>
        <end position="418"/>
    </location>
</feature>
<dbReference type="Gramene" id="RZC63673">
    <property type="protein sequence ID" value="RZC63673"/>
    <property type="gene ID" value="C5167_025442"/>
</dbReference>
<name>A0A4Y7JRG0_PAPSO</name>
<dbReference type="OrthoDB" id="1612078at2759"/>
<feature type="region of interest" description="Disordered" evidence="1">
    <location>
        <begin position="30"/>
        <end position="58"/>
    </location>
</feature>
<accession>A0A4Y7JRG0</accession>
<sequence length="619" mass="68454">MSSSSPSPILIIFIISTFMINISSSSPDSPDRYLKSLTNPPPSSTIPTGSIEVTKPPPPSNPINPNCSILLLQNDFNNTLTSPPFTTLYSPPVNCSGPWNKIFLEYSVSSDDGEQDDRISGVWLDGVEILRTSTPQGNPSGSFWKIRKDVSRYSSLFTQSNLTLSVMLESESIDDWFTGFYQVNVSLFYYQDQDLNLTKISSVEFIEQVEPLKLNRKLGGLSETSIKGMYNAGAFSNETSPDLIIPVSDNGGEGCWFRIKNESDIHSKTIQIPQNTRKAVLEIYVSAHGNDEFWYSNVPNAYIESNHLSSQRGNGAFRQVIATVDGVTVGSVTPIPVIFSGGINPLFWDPVVAIGAFNLPTYDVDLTPFLGFLLDGKNHSFGLGVAYSKSVWLVNANLHIWLDHGSDIVTAKSIAYETSPMQLQNQTQFRTLDGQFKIEGQRKTEYSGWVNSSAGNFTTRIYDEFKFKNEIKISNNGKDKEVEQKIKLQTEVRIENDVGHEISKSIISREYPIKMKISTLPGAEADTFVSTTDVSHSTKEKYTRALSSNEQIQIESENSQESNGWMIVKDRSVLSGSGSTSQTLTFKDLNGFYSRVVSASNGKILQDDSTLASVSPFSA</sequence>
<dbReference type="InterPro" id="IPR056948">
    <property type="entry name" value="PNGaseA_N"/>
</dbReference>
<keyword evidence="2" id="KW-0732">Signal</keyword>
<evidence type="ECO:0000256" key="2">
    <source>
        <dbReference type="SAM" id="SignalP"/>
    </source>
</evidence>
<protein>
    <recommendedName>
        <fullName evidence="3">Peptide N-acetyl-beta-D-glucosaminyl asparaginase amidase A N-terminal domain-containing protein</fullName>
    </recommendedName>
</protein>
<feature type="chain" id="PRO_5021350526" description="Peptide N-acetyl-beta-D-glucosaminyl asparaginase amidase A N-terminal domain-containing protein" evidence="2">
    <location>
        <begin position="25"/>
        <end position="619"/>
    </location>
</feature>
<evidence type="ECO:0000313" key="5">
    <source>
        <dbReference type="Proteomes" id="UP000316621"/>
    </source>
</evidence>
<evidence type="ECO:0000313" key="4">
    <source>
        <dbReference type="EMBL" id="RZC63673.1"/>
    </source>
</evidence>
<evidence type="ECO:0000256" key="1">
    <source>
        <dbReference type="SAM" id="MobiDB-lite"/>
    </source>
</evidence>
<gene>
    <name evidence="4" type="ORF">C5167_025442</name>
</gene>
<keyword evidence="5" id="KW-1185">Reference proteome</keyword>
<dbReference type="Proteomes" id="UP000316621">
    <property type="component" value="Chromosome 5"/>
</dbReference>
<dbReference type="AlphaFoldDB" id="A0A4Y7JRG0"/>
<evidence type="ECO:0000259" key="3">
    <source>
        <dbReference type="Pfam" id="PF12222"/>
    </source>
</evidence>
<proteinExistence type="predicted"/>
<organism evidence="4 5">
    <name type="scientific">Papaver somniferum</name>
    <name type="common">Opium poppy</name>
    <dbReference type="NCBI Taxonomy" id="3469"/>
    <lineage>
        <taxon>Eukaryota</taxon>
        <taxon>Viridiplantae</taxon>
        <taxon>Streptophyta</taxon>
        <taxon>Embryophyta</taxon>
        <taxon>Tracheophyta</taxon>
        <taxon>Spermatophyta</taxon>
        <taxon>Magnoliopsida</taxon>
        <taxon>Ranunculales</taxon>
        <taxon>Papaveraceae</taxon>
        <taxon>Papaveroideae</taxon>
        <taxon>Papaver</taxon>
    </lineage>
</organism>
<feature type="signal peptide" evidence="2">
    <location>
        <begin position="1"/>
        <end position="24"/>
    </location>
</feature>
<dbReference type="OMA" id="TDYANAN"/>